<comment type="similarity">
    <text evidence="1">Belongs to the TMEM53 family.</text>
</comment>
<accession>A0A9P5TQF7</accession>
<comment type="subcellular location">
    <subcellularLocation>
        <location evidence="6">Nucleus outer membrane</location>
        <topology evidence="6">Single-pass membrane protein</topology>
    </subcellularLocation>
</comment>
<organism evidence="8 9">
    <name type="scientific">Gymnopilus junonius</name>
    <name type="common">Spectacular rustgill mushroom</name>
    <name type="synonym">Gymnopilus spectabilis subsp. junonius</name>
    <dbReference type="NCBI Taxonomy" id="109634"/>
    <lineage>
        <taxon>Eukaryota</taxon>
        <taxon>Fungi</taxon>
        <taxon>Dikarya</taxon>
        <taxon>Basidiomycota</taxon>
        <taxon>Agaricomycotina</taxon>
        <taxon>Agaricomycetes</taxon>
        <taxon>Agaricomycetidae</taxon>
        <taxon>Agaricales</taxon>
        <taxon>Agaricineae</taxon>
        <taxon>Hymenogastraceae</taxon>
        <taxon>Gymnopilus</taxon>
    </lineage>
</organism>
<evidence type="ECO:0000256" key="4">
    <source>
        <dbReference type="ARBA" id="ARBA00023136"/>
    </source>
</evidence>
<feature type="transmembrane region" description="Helical" evidence="7">
    <location>
        <begin position="64"/>
        <end position="82"/>
    </location>
</feature>
<keyword evidence="4 7" id="KW-0472">Membrane</keyword>
<evidence type="ECO:0000256" key="3">
    <source>
        <dbReference type="ARBA" id="ARBA00022989"/>
    </source>
</evidence>
<evidence type="ECO:0000256" key="1">
    <source>
        <dbReference type="ARBA" id="ARBA00007387"/>
    </source>
</evidence>
<sequence length="296" mass="32608">MSEPSSKLLKLNSQIYVSEPQSAPPNHNGGNTSSSDPAVVIIFSWIDARLSHVQKYADSLRSTFPTSTIVVVMVTAAFYVSMEKSREKILSPVVDILRREQDNVNISRGVLLFVMSNGGGFQLMTLRKLLLRGSTHVPASQSPIALVYDSTPGDNGLESAILSNAPSNPLIRLLVVPLIVLAYGVLYAADFLAGNRPLFEELRSTYLEADILPSISSPTNAKAPPRLYVYSKKDKMTLSKHVESHIKEAKLLGLDVTVEVFENTPHVAHARQDPDRYWGAVKKVWSRALQQVQSQL</sequence>
<dbReference type="InterPro" id="IPR029058">
    <property type="entry name" value="AB_hydrolase_fold"/>
</dbReference>
<keyword evidence="9" id="KW-1185">Reference proteome</keyword>
<evidence type="ECO:0000256" key="2">
    <source>
        <dbReference type="ARBA" id="ARBA00022692"/>
    </source>
</evidence>
<evidence type="ECO:0000256" key="5">
    <source>
        <dbReference type="ARBA" id="ARBA00023242"/>
    </source>
</evidence>
<feature type="transmembrane region" description="Helical" evidence="7">
    <location>
        <begin position="170"/>
        <end position="193"/>
    </location>
</feature>
<dbReference type="GO" id="GO:0005640">
    <property type="term" value="C:nuclear outer membrane"/>
    <property type="evidence" value="ECO:0007669"/>
    <property type="project" value="UniProtKB-SubCell"/>
</dbReference>
<dbReference type="PANTHER" id="PTHR12265">
    <property type="entry name" value="TRANSMEMBRANE PROTEIN 53"/>
    <property type="match status" value="1"/>
</dbReference>
<keyword evidence="5" id="KW-0539">Nucleus</keyword>
<dbReference type="Pfam" id="PF05705">
    <property type="entry name" value="DUF829"/>
    <property type="match status" value="1"/>
</dbReference>
<protein>
    <submittedName>
        <fullName evidence="8">Uncharacterized protein</fullName>
    </submittedName>
</protein>
<keyword evidence="2 7" id="KW-0812">Transmembrane</keyword>
<dbReference type="PANTHER" id="PTHR12265:SF30">
    <property type="entry name" value="TRANSMEMBRANE PROTEIN 53"/>
    <property type="match status" value="1"/>
</dbReference>
<dbReference type="InterPro" id="IPR008547">
    <property type="entry name" value="DUF829_TMEM53"/>
</dbReference>
<dbReference type="AlphaFoldDB" id="A0A9P5TQF7"/>
<keyword evidence="3 7" id="KW-1133">Transmembrane helix</keyword>
<evidence type="ECO:0000256" key="7">
    <source>
        <dbReference type="SAM" id="Phobius"/>
    </source>
</evidence>
<dbReference type="Proteomes" id="UP000724874">
    <property type="component" value="Unassembled WGS sequence"/>
</dbReference>
<reference evidence="8" key="1">
    <citation type="submission" date="2020-11" db="EMBL/GenBank/DDBJ databases">
        <authorList>
            <consortium name="DOE Joint Genome Institute"/>
            <person name="Ahrendt S."/>
            <person name="Riley R."/>
            <person name="Andreopoulos W."/>
            <person name="LaButti K."/>
            <person name="Pangilinan J."/>
            <person name="Ruiz-duenas F.J."/>
            <person name="Barrasa J.M."/>
            <person name="Sanchez-Garcia M."/>
            <person name="Camarero S."/>
            <person name="Miyauchi S."/>
            <person name="Serrano A."/>
            <person name="Linde D."/>
            <person name="Babiker R."/>
            <person name="Drula E."/>
            <person name="Ayuso-Fernandez I."/>
            <person name="Pacheco R."/>
            <person name="Padilla G."/>
            <person name="Ferreira P."/>
            <person name="Barriuso J."/>
            <person name="Kellner H."/>
            <person name="Castanera R."/>
            <person name="Alfaro M."/>
            <person name="Ramirez L."/>
            <person name="Pisabarro A.G."/>
            <person name="Kuo A."/>
            <person name="Tritt A."/>
            <person name="Lipzen A."/>
            <person name="He G."/>
            <person name="Yan M."/>
            <person name="Ng V."/>
            <person name="Cullen D."/>
            <person name="Martin F."/>
            <person name="Rosso M.-N."/>
            <person name="Henrissat B."/>
            <person name="Hibbett D."/>
            <person name="Martinez A.T."/>
            <person name="Grigoriev I.V."/>
        </authorList>
    </citation>
    <scope>NUCLEOTIDE SEQUENCE</scope>
    <source>
        <strain evidence="8">AH 44721</strain>
    </source>
</reference>
<comment type="caution">
    <text evidence="8">The sequence shown here is derived from an EMBL/GenBank/DDBJ whole genome shotgun (WGS) entry which is preliminary data.</text>
</comment>
<evidence type="ECO:0000313" key="8">
    <source>
        <dbReference type="EMBL" id="KAF8903473.1"/>
    </source>
</evidence>
<gene>
    <name evidence="8" type="ORF">CPB84DRAFT_1961150</name>
</gene>
<proteinExistence type="inferred from homology"/>
<evidence type="ECO:0000313" key="9">
    <source>
        <dbReference type="Proteomes" id="UP000724874"/>
    </source>
</evidence>
<name>A0A9P5TQF7_GYMJU</name>
<dbReference type="OrthoDB" id="77878at2759"/>
<dbReference type="SUPFAM" id="SSF53474">
    <property type="entry name" value="alpha/beta-Hydrolases"/>
    <property type="match status" value="1"/>
</dbReference>
<dbReference type="EMBL" id="JADNYJ010000030">
    <property type="protein sequence ID" value="KAF8903473.1"/>
    <property type="molecule type" value="Genomic_DNA"/>
</dbReference>
<evidence type="ECO:0000256" key="6">
    <source>
        <dbReference type="ARBA" id="ARBA00034303"/>
    </source>
</evidence>